<protein>
    <submittedName>
        <fullName evidence="3">NAD-dependent epimerase/dehydratase family protein</fullName>
    </submittedName>
</protein>
<dbReference type="EMBL" id="JAUCEY010000008">
    <property type="protein sequence ID" value="MDM5453431.1"/>
    <property type="molecule type" value="Genomic_DNA"/>
</dbReference>
<evidence type="ECO:0000313" key="4">
    <source>
        <dbReference type="Proteomes" id="UP001234602"/>
    </source>
</evidence>
<dbReference type="Gene3D" id="3.90.25.10">
    <property type="entry name" value="UDP-galactose 4-epimerase, domain 1"/>
    <property type="match status" value="1"/>
</dbReference>
<dbReference type="SUPFAM" id="SSF51735">
    <property type="entry name" value="NAD(P)-binding Rossmann-fold domains"/>
    <property type="match status" value="1"/>
</dbReference>
<comment type="similarity">
    <text evidence="1">Belongs to the NAD(P)-dependent epimerase/dehydratase family.</text>
</comment>
<feature type="domain" description="NAD-dependent epimerase/dehydratase" evidence="2">
    <location>
        <begin position="8"/>
        <end position="230"/>
    </location>
</feature>
<organism evidence="3 4">
    <name type="scientific">Peribacillus simplex</name>
    <dbReference type="NCBI Taxonomy" id="1478"/>
    <lineage>
        <taxon>Bacteria</taxon>
        <taxon>Bacillati</taxon>
        <taxon>Bacillota</taxon>
        <taxon>Bacilli</taxon>
        <taxon>Bacillales</taxon>
        <taxon>Bacillaceae</taxon>
        <taxon>Peribacillus</taxon>
    </lineage>
</organism>
<gene>
    <name evidence="3" type="ORF">QUF89_14730</name>
</gene>
<dbReference type="Gene3D" id="3.40.50.720">
    <property type="entry name" value="NAD(P)-binding Rossmann-like Domain"/>
    <property type="match status" value="1"/>
</dbReference>
<dbReference type="PANTHER" id="PTHR43000">
    <property type="entry name" value="DTDP-D-GLUCOSE 4,6-DEHYDRATASE-RELATED"/>
    <property type="match status" value="1"/>
</dbReference>
<accession>A0AAW7INT7</accession>
<dbReference type="Proteomes" id="UP001234602">
    <property type="component" value="Unassembled WGS sequence"/>
</dbReference>
<sequence>MNQQGKLIITGANGFTGRHACAHFLKSGFDITAVSRKKLNIEGKIHAESCDLTNGNDVNNLIKRTKPQYLLHLAGQNHVGESWLEPVSTLEANTMSTAYLIDALRKQSPACKIVIVGSALQIDPISISSIPHPYSLSKTLQVLIAKSWAVLYNMDIIIAKPSNLIGPGLSNGVCSILAKKIAEMEKMGTETVLEVDNPNVQRDFLDVRDAVRAYDLLLRRGQSGETYDVASGTNRSLEDIIEGYRTVTTGEIKVNSQRNDLIENKMAINPIKLVNLGWKPSIPLESSLMDILAFHRELKEKC</sequence>
<proteinExistence type="inferred from homology"/>
<evidence type="ECO:0000259" key="2">
    <source>
        <dbReference type="Pfam" id="PF01370"/>
    </source>
</evidence>
<evidence type="ECO:0000313" key="3">
    <source>
        <dbReference type="EMBL" id="MDM5453431.1"/>
    </source>
</evidence>
<dbReference type="Pfam" id="PF01370">
    <property type="entry name" value="Epimerase"/>
    <property type="match status" value="1"/>
</dbReference>
<dbReference type="InterPro" id="IPR036291">
    <property type="entry name" value="NAD(P)-bd_dom_sf"/>
</dbReference>
<dbReference type="InterPro" id="IPR001509">
    <property type="entry name" value="Epimerase_deHydtase"/>
</dbReference>
<reference evidence="3" key="1">
    <citation type="submission" date="2023-06" db="EMBL/GenBank/DDBJ databases">
        <title>Comparative genomics of Bacillaceae isolates and their secondary metabolite potential.</title>
        <authorList>
            <person name="Song L."/>
            <person name="Nielsen L.J."/>
            <person name="Mohite O."/>
            <person name="Xu X."/>
            <person name="Weber T."/>
            <person name="Kovacs A.T."/>
        </authorList>
    </citation>
    <scope>NUCLEOTIDE SEQUENCE</scope>
    <source>
        <strain evidence="3">D8_B_37</strain>
    </source>
</reference>
<evidence type="ECO:0000256" key="1">
    <source>
        <dbReference type="ARBA" id="ARBA00007637"/>
    </source>
</evidence>
<comment type="caution">
    <text evidence="3">The sequence shown here is derived from an EMBL/GenBank/DDBJ whole genome shotgun (WGS) entry which is preliminary data.</text>
</comment>
<name>A0AAW7INT7_9BACI</name>
<dbReference type="AlphaFoldDB" id="A0AAW7INT7"/>
<dbReference type="RefSeq" id="WP_289320262.1">
    <property type="nucleotide sequence ID" value="NZ_JAUCEY010000008.1"/>
</dbReference>